<organism evidence="10 11">
    <name type="scientific">Thlaspi arvense</name>
    <name type="common">Field penny-cress</name>
    <dbReference type="NCBI Taxonomy" id="13288"/>
    <lineage>
        <taxon>Eukaryota</taxon>
        <taxon>Viridiplantae</taxon>
        <taxon>Streptophyta</taxon>
        <taxon>Embryophyta</taxon>
        <taxon>Tracheophyta</taxon>
        <taxon>Spermatophyta</taxon>
        <taxon>Magnoliopsida</taxon>
        <taxon>eudicotyledons</taxon>
        <taxon>Gunneridae</taxon>
        <taxon>Pentapetalae</taxon>
        <taxon>rosids</taxon>
        <taxon>malvids</taxon>
        <taxon>Brassicales</taxon>
        <taxon>Brassicaceae</taxon>
        <taxon>Thlaspideae</taxon>
        <taxon>Thlaspi</taxon>
    </lineage>
</organism>
<dbReference type="Pfam" id="PF05498">
    <property type="entry name" value="RALF"/>
    <property type="match status" value="1"/>
</dbReference>
<sequence length="81" mass="8756">MNGVLAICLLVICAAMVVKPGESRVIEYGAINPCARPNPPPGCNPPGSEHKDPSPANRYSRGCTKINRCKREPTRNDINLI</sequence>
<name>A0AAU9RXR0_THLAR</name>
<dbReference type="EMBL" id="OU466859">
    <property type="protein sequence ID" value="CAH2051277.1"/>
    <property type="molecule type" value="Genomic_DNA"/>
</dbReference>
<comment type="function">
    <text evidence="7">Cell signaling peptide that may regulate plant stress, growth, and development. Mediates a rapid alkalinization of extracellular space by mediating a transient increase in the cytoplasmic Ca(2+) concentration leading to a calcium-dependent signaling events through a cell surface receptor and a concomitant activation of some intracellular mitogen-activated protein kinases.</text>
</comment>
<dbReference type="PANTHER" id="PTHR34270:SF5">
    <property type="entry name" value="PROTEIN RALF-LIKE 10-RELATED"/>
    <property type="match status" value="1"/>
</dbReference>
<keyword evidence="5 9" id="KW-0732">Signal</keyword>
<evidence type="ECO:0000313" key="10">
    <source>
        <dbReference type="EMBL" id="CAH2051277.1"/>
    </source>
</evidence>
<feature type="region of interest" description="Disordered" evidence="8">
    <location>
        <begin position="37"/>
        <end position="61"/>
    </location>
</feature>
<dbReference type="GO" id="GO:0005179">
    <property type="term" value="F:hormone activity"/>
    <property type="evidence" value="ECO:0007669"/>
    <property type="project" value="UniProtKB-KW"/>
</dbReference>
<dbReference type="AlphaFoldDB" id="A0AAU9RXR0"/>
<feature type="chain" id="PRO_5043661744" description="Rapid ALkalinization Factor" evidence="9">
    <location>
        <begin position="24"/>
        <end position="81"/>
    </location>
</feature>
<keyword evidence="11" id="KW-1185">Reference proteome</keyword>
<dbReference type="GO" id="GO:0005576">
    <property type="term" value="C:extracellular region"/>
    <property type="evidence" value="ECO:0007669"/>
    <property type="project" value="UniProtKB-SubCell"/>
</dbReference>
<keyword evidence="6" id="KW-1015">Disulfide bond</keyword>
<reference evidence="10 11" key="1">
    <citation type="submission" date="2022-03" db="EMBL/GenBank/DDBJ databases">
        <authorList>
            <person name="Nunn A."/>
            <person name="Chopra R."/>
            <person name="Nunn A."/>
            <person name="Contreras Garrido A."/>
        </authorList>
    </citation>
    <scope>NUCLEOTIDE SEQUENCE [LARGE SCALE GENOMIC DNA]</scope>
</reference>
<evidence type="ECO:0000256" key="4">
    <source>
        <dbReference type="ARBA" id="ARBA00022702"/>
    </source>
</evidence>
<dbReference type="InterPro" id="IPR008801">
    <property type="entry name" value="RALF"/>
</dbReference>
<dbReference type="Proteomes" id="UP000836841">
    <property type="component" value="Chromosome 3"/>
</dbReference>
<evidence type="ECO:0000313" key="11">
    <source>
        <dbReference type="Proteomes" id="UP000836841"/>
    </source>
</evidence>
<proteinExistence type="inferred from homology"/>
<protein>
    <recommendedName>
        <fullName evidence="12">Rapid ALkalinization Factor</fullName>
    </recommendedName>
</protein>
<keyword evidence="4" id="KW-0372">Hormone</keyword>
<evidence type="ECO:0000256" key="8">
    <source>
        <dbReference type="SAM" id="MobiDB-lite"/>
    </source>
</evidence>
<keyword evidence="3" id="KW-0964">Secreted</keyword>
<evidence type="ECO:0000256" key="3">
    <source>
        <dbReference type="ARBA" id="ARBA00022525"/>
    </source>
</evidence>
<dbReference type="PANTHER" id="PTHR34270">
    <property type="entry name" value="PROTEIN RALF-LIKE 15-RELATED"/>
    <property type="match status" value="1"/>
</dbReference>
<gene>
    <name evidence="10" type="ORF">TAV2_LOCUS10749</name>
</gene>
<comment type="subcellular location">
    <subcellularLocation>
        <location evidence="1">Secreted</location>
    </subcellularLocation>
</comment>
<accession>A0AAU9RXR0</accession>
<evidence type="ECO:0008006" key="12">
    <source>
        <dbReference type="Google" id="ProtNLM"/>
    </source>
</evidence>
<evidence type="ECO:0000256" key="9">
    <source>
        <dbReference type="SAM" id="SignalP"/>
    </source>
</evidence>
<evidence type="ECO:0000256" key="6">
    <source>
        <dbReference type="ARBA" id="ARBA00023157"/>
    </source>
</evidence>
<dbReference type="GO" id="GO:0040008">
    <property type="term" value="P:regulation of growth"/>
    <property type="evidence" value="ECO:0007669"/>
    <property type="project" value="UniProtKB-ARBA"/>
</dbReference>
<evidence type="ECO:0000256" key="2">
    <source>
        <dbReference type="ARBA" id="ARBA00009178"/>
    </source>
</evidence>
<comment type="similarity">
    <text evidence="2">Belongs to the plant rapid alkalinization factor (RALF) family.</text>
</comment>
<evidence type="ECO:0000256" key="5">
    <source>
        <dbReference type="ARBA" id="ARBA00022729"/>
    </source>
</evidence>
<feature type="signal peptide" evidence="9">
    <location>
        <begin position="1"/>
        <end position="23"/>
    </location>
</feature>
<evidence type="ECO:0000256" key="7">
    <source>
        <dbReference type="ARBA" id="ARBA00037228"/>
    </source>
</evidence>
<evidence type="ECO:0000256" key="1">
    <source>
        <dbReference type="ARBA" id="ARBA00004613"/>
    </source>
</evidence>